<organism evidence="4">
    <name type="scientific">Oryza sativa subsp. japonica</name>
    <name type="common">Rice</name>
    <dbReference type="NCBI Taxonomy" id="39947"/>
    <lineage>
        <taxon>Eukaryota</taxon>
        <taxon>Viridiplantae</taxon>
        <taxon>Streptophyta</taxon>
        <taxon>Embryophyta</taxon>
        <taxon>Tracheophyta</taxon>
        <taxon>Spermatophyta</taxon>
        <taxon>Magnoliopsida</taxon>
        <taxon>Liliopsida</taxon>
        <taxon>Poales</taxon>
        <taxon>Poaceae</taxon>
        <taxon>BOP clade</taxon>
        <taxon>Oryzoideae</taxon>
        <taxon>Oryzeae</taxon>
        <taxon>Oryzinae</taxon>
        <taxon>Oryza</taxon>
        <taxon>Oryza sativa</taxon>
    </lineage>
</organism>
<comment type="similarity">
    <text evidence="1">Belongs to the Rab GDI family.</text>
</comment>
<feature type="region of interest" description="Disordered" evidence="2">
    <location>
        <begin position="1"/>
        <end position="39"/>
    </location>
</feature>
<dbReference type="GO" id="GO:0007264">
    <property type="term" value="P:small GTPase-mediated signal transduction"/>
    <property type="evidence" value="ECO:0007669"/>
    <property type="project" value="InterPro"/>
</dbReference>
<evidence type="ECO:0000313" key="4">
    <source>
        <dbReference type="EMBL" id="ABA99949.2"/>
    </source>
</evidence>
<dbReference type="Pfam" id="PF24750">
    <property type="entry name" value="b-prop_At3g26010-like"/>
    <property type="match status" value="1"/>
</dbReference>
<dbReference type="InterPro" id="IPR018203">
    <property type="entry name" value="GDP_dissociation_inhibitor"/>
</dbReference>
<reference evidence="4" key="3">
    <citation type="submission" date="2006-01" db="EMBL/GenBank/DDBJ databases">
        <authorList>
            <person name="Buell R."/>
        </authorList>
    </citation>
    <scope>NUCLEOTIDE SEQUENCE</scope>
</reference>
<evidence type="ECO:0000256" key="1">
    <source>
        <dbReference type="ARBA" id="ARBA00005593"/>
    </source>
</evidence>
<feature type="region of interest" description="Disordered" evidence="2">
    <location>
        <begin position="89"/>
        <end position="108"/>
    </location>
</feature>
<dbReference type="PANTHER" id="PTHR34591:SF32">
    <property type="entry name" value="OS03G0653100 PROTEIN"/>
    <property type="match status" value="1"/>
</dbReference>
<dbReference type="EMBL" id="DP000011">
    <property type="protein sequence ID" value="ABA99949.2"/>
    <property type="molecule type" value="Genomic_DNA"/>
</dbReference>
<protein>
    <submittedName>
        <fullName evidence="4">Expressed protein</fullName>
    </submittedName>
</protein>
<proteinExistence type="inferred from homology"/>
<evidence type="ECO:0000259" key="3">
    <source>
        <dbReference type="Pfam" id="PF24750"/>
    </source>
</evidence>
<reference evidence="4" key="2">
    <citation type="submission" date="2005-04" db="EMBL/GenBank/DDBJ databases">
        <authorList>
            <person name="Buell C.R."/>
            <person name="Wing R.A."/>
            <person name="McCombie W.A."/>
            <person name="Ouyang S."/>
        </authorList>
    </citation>
    <scope>NUCLEOTIDE SEQUENCE</scope>
</reference>
<dbReference type="InterPro" id="IPR056592">
    <property type="entry name" value="Beta-prop_At3g26010-like"/>
</dbReference>
<evidence type="ECO:0000256" key="2">
    <source>
        <dbReference type="SAM" id="MobiDB-lite"/>
    </source>
</evidence>
<dbReference type="GO" id="GO:0005092">
    <property type="term" value="F:GDP-dissociation inhibitor activity"/>
    <property type="evidence" value="ECO:0007669"/>
    <property type="project" value="InterPro"/>
</dbReference>
<reference evidence="4" key="1">
    <citation type="journal article" date="2005" name="BMC Biol.">
        <title>The sequence of rice chromosomes 11 and 12, rich in disease resistance genes and recent gene duplications.</title>
        <authorList>
            <consortium name="The rice chromosomes 11 and 12 sequencing consortia"/>
        </authorList>
    </citation>
    <scope>NUCLEOTIDE SEQUENCE [LARGE SCALE GENOMIC DNA]</scope>
</reference>
<sequence length="701" mass="77934">MAGAAEGGRANPTTRRHQRTAINISPPPRHGVVAPRRSARRRVGVAAQLRLRPNSRSQSPCGVSTSTNQVRLRSPFARALVGVEQQVQEAGQAGQDVQRRRGRGREGLDGPEWECDSLFWLGQNSINDIHAAHIYWAGTGLLLRAAVALLPNHLRGLFVCLNESCLHGFFARPSPPATIPGIDLDYDLDDDATIEVHCNGLLLLDRHIVNPATRQWMRLPPVPPYASLPNIMYGDRGLVFDPAASPHYDVLWMPYLILHRLPAASLSDQWPPSPFILHVFSSTTGRWEEKSFLREGDATMGTMADVSLARVPYHCKTHSVYLRGALYMHCQNDCVIKITLNDHKYRVIRLPGDSASNRKTRDPFLGKSKDRVCYVLVTGLSRLQIWLLNETSSSSSSSSSYDDNEWVLKHGVDLGPIIQSYPCNHGRQQWIWHNADTKQDKTRELPAVNDMEEFEWAIDKDSDDIISGANESIHHNGEYISAVLGFHPFKDIVFLHDTNLRVVAYDYNKAKVQDLGMMFLYHNTDRVPSDGKAQGSQHVRPMSPSSSHLILISPSHAFGLPNDAVAFRQPPLLLPRRRRSPPARPPAMDEEYDVIVLGTGLMECILSGLLSVDGLKPHSDELLLVAFFFLPRHLIAAQRSKGGPAMAAQRTPAPSPPSTAFYTSAPPSPLPRFCTHHRIPRPETGNDGGLASTSDRPRDMI</sequence>
<feature type="region of interest" description="Disordered" evidence="2">
    <location>
        <begin position="641"/>
        <end position="701"/>
    </location>
</feature>
<gene>
    <name evidence="4" type="ordered locus">LOC_Os12g43730</name>
</gene>
<feature type="domain" description="F-box protein At3g26010-like beta-propeller" evidence="3">
    <location>
        <begin position="207"/>
        <end position="415"/>
    </location>
</feature>
<dbReference type="AlphaFoldDB" id="Q2QLP8"/>
<dbReference type="PANTHER" id="PTHR34591">
    <property type="entry name" value="OS03G0653100 PROTEIN-RELATED"/>
    <property type="match status" value="1"/>
</dbReference>
<dbReference type="Gene3D" id="3.50.50.60">
    <property type="entry name" value="FAD/NAD(P)-binding domain"/>
    <property type="match status" value="1"/>
</dbReference>
<dbReference type="Pfam" id="PF00996">
    <property type="entry name" value="GDI"/>
    <property type="match status" value="1"/>
</dbReference>
<dbReference type="InterPro" id="IPR036188">
    <property type="entry name" value="FAD/NAD-bd_sf"/>
</dbReference>
<accession>Q2QLP8</accession>
<name>Q2QLP8_ORYSJ</name>